<evidence type="ECO:0000313" key="2">
    <source>
        <dbReference type="Proteomes" id="UP001454036"/>
    </source>
</evidence>
<comment type="caution">
    <text evidence="1">The sequence shown here is derived from an EMBL/GenBank/DDBJ whole genome shotgun (WGS) entry which is preliminary data.</text>
</comment>
<sequence>MEIYVDDMLIKSQKVANFYGIFERLRKHTLRLNLGDWSLSFFKSMKQVRSSGRTMRAVLPRMGGVPVTGGLLQLHSAGVCPVEPAINSDPIRDEGKIRRLVL</sequence>
<keyword evidence="2" id="KW-1185">Reference proteome</keyword>
<evidence type="ECO:0000313" key="1">
    <source>
        <dbReference type="EMBL" id="GAA0173604.1"/>
    </source>
</evidence>
<gene>
    <name evidence="1" type="ORF">LIER_41556</name>
</gene>
<organism evidence="1 2">
    <name type="scientific">Lithospermum erythrorhizon</name>
    <name type="common">Purple gromwell</name>
    <name type="synonym">Lithospermum officinale var. erythrorhizon</name>
    <dbReference type="NCBI Taxonomy" id="34254"/>
    <lineage>
        <taxon>Eukaryota</taxon>
        <taxon>Viridiplantae</taxon>
        <taxon>Streptophyta</taxon>
        <taxon>Embryophyta</taxon>
        <taxon>Tracheophyta</taxon>
        <taxon>Spermatophyta</taxon>
        <taxon>Magnoliopsida</taxon>
        <taxon>eudicotyledons</taxon>
        <taxon>Gunneridae</taxon>
        <taxon>Pentapetalae</taxon>
        <taxon>asterids</taxon>
        <taxon>lamiids</taxon>
        <taxon>Boraginales</taxon>
        <taxon>Boraginaceae</taxon>
        <taxon>Boraginoideae</taxon>
        <taxon>Lithospermeae</taxon>
        <taxon>Lithospermum</taxon>
    </lineage>
</organism>
<accession>A0AAV3RCS7</accession>
<proteinExistence type="predicted"/>
<protein>
    <recommendedName>
        <fullName evidence="3">Reverse transcriptase</fullName>
    </recommendedName>
</protein>
<reference evidence="1 2" key="1">
    <citation type="submission" date="2024-01" db="EMBL/GenBank/DDBJ databases">
        <title>The complete chloroplast genome sequence of Lithospermum erythrorhizon: insights into the phylogenetic relationship among Boraginaceae species and the maternal lineages of purple gromwells.</title>
        <authorList>
            <person name="Okada T."/>
            <person name="Watanabe K."/>
        </authorList>
    </citation>
    <scope>NUCLEOTIDE SEQUENCE [LARGE SCALE GENOMIC DNA]</scope>
</reference>
<name>A0AAV3RCS7_LITER</name>
<dbReference type="AlphaFoldDB" id="A0AAV3RCS7"/>
<evidence type="ECO:0008006" key="3">
    <source>
        <dbReference type="Google" id="ProtNLM"/>
    </source>
</evidence>
<dbReference type="Proteomes" id="UP001454036">
    <property type="component" value="Unassembled WGS sequence"/>
</dbReference>
<dbReference type="EMBL" id="BAABME010026275">
    <property type="protein sequence ID" value="GAA0173604.1"/>
    <property type="molecule type" value="Genomic_DNA"/>
</dbReference>